<dbReference type="PROSITE" id="PS50893">
    <property type="entry name" value="ABC_TRANSPORTER_2"/>
    <property type="match status" value="2"/>
</dbReference>
<dbReference type="InterPro" id="IPR017871">
    <property type="entry name" value="ABC_transporter-like_CS"/>
</dbReference>
<reference evidence="12 13" key="1">
    <citation type="submission" date="2020-08" db="EMBL/GenBank/DDBJ databases">
        <title>Genomic Encyclopedia of Type Strains, Phase IV (KMG-IV): sequencing the most valuable type-strain genomes for metagenomic binning, comparative biology and taxonomic classification.</title>
        <authorList>
            <person name="Goeker M."/>
        </authorList>
    </citation>
    <scope>NUCLEOTIDE SEQUENCE [LARGE SCALE GENOMIC DNA]</scope>
    <source>
        <strain evidence="12 13">DSM 16268</strain>
    </source>
</reference>
<dbReference type="InterPro" id="IPR050107">
    <property type="entry name" value="ABC_carbohydrate_import_ATPase"/>
</dbReference>
<dbReference type="PANTHER" id="PTHR43790">
    <property type="entry name" value="CARBOHYDRATE TRANSPORT ATP-BINDING PROTEIN MG119-RELATED"/>
    <property type="match status" value="1"/>
</dbReference>
<dbReference type="GO" id="GO:0005886">
    <property type="term" value="C:plasma membrane"/>
    <property type="evidence" value="ECO:0007669"/>
    <property type="project" value="UniProtKB-SubCell"/>
</dbReference>
<comment type="subcellular location">
    <subcellularLocation>
        <location evidence="1">Cell membrane</location>
        <topology evidence="1">Peripheral membrane protein</topology>
    </subcellularLocation>
</comment>
<comment type="caution">
    <text evidence="12">The sequence shown here is derived from an EMBL/GenBank/DDBJ whole genome shotgun (WGS) entry which is preliminary data.</text>
</comment>
<dbReference type="SMART" id="SM00382">
    <property type="entry name" value="AAA"/>
    <property type="match status" value="2"/>
</dbReference>
<dbReference type="AlphaFoldDB" id="A0A7W9FQN0"/>
<dbReference type="CDD" id="cd03216">
    <property type="entry name" value="ABC_Carb_Monos_I"/>
    <property type="match status" value="1"/>
</dbReference>
<dbReference type="InterPro" id="IPR003593">
    <property type="entry name" value="AAA+_ATPase"/>
</dbReference>
<dbReference type="PROSITE" id="PS00211">
    <property type="entry name" value="ABC_TRANSPORTER_1"/>
    <property type="match status" value="1"/>
</dbReference>
<keyword evidence="4" id="KW-1003">Cell membrane</keyword>
<dbReference type="GO" id="GO:0016887">
    <property type="term" value="F:ATP hydrolysis activity"/>
    <property type="evidence" value="ECO:0007669"/>
    <property type="project" value="InterPro"/>
</dbReference>
<evidence type="ECO:0000256" key="6">
    <source>
        <dbReference type="ARBA" id="ARBA00022737"/>
    </source>
</evidence>
<dbReference type="Proteomes" id="UP000523821">
    <property type="component" value="Unassembled WGS sequence"/>
</dbReference>
<evidence type="ECO:0000256" key="1">
    <source>
        <dbReference type="ARBA" id="ARBA00004202"/>
    </source>
</evidence>
<dbReference type="SUPFAM" id="SSF52540">
    <property type="entry name" value="P-loop containing nucleoside triphosphate hydrolases"/>
    <property type="match status" value="2"/>
</dbReference>
<evidence type="ECO:0000256" key="5">
    <source>
        <dbReference type="ARBA" id="ARBA00022597"/>
    </source>
</evidence>
<evidence type="ECO:0000256" key="8">
    <source>
        <dbReference type="ARBA" id="ARBA00022840"/>
    </source>
</evidence>
<dbReference type="GO" id="GO:0005524">
    <property type="term" value="F:ATP binding"/>
    <property type="evidence" value="ECO:0007669"/>
    <property type="project" value="UniProtKB-KW"/>
</dbReference>
<keyword evidence="8" id="KW-0067">ATP-binding</keyword>
<evidence type="ECO:0000256" key="2">
    <source>
        <dbReference type="ARBA" id="ARBA00005417"/>
    </source>
</evidence>
<evidence type="ECO:0000313" key="13">
    <source>
        <dbReference type="Proteomes" id="UP000523821"/>
    </source>
</evidence>
<dbReference type="Gene3D" id="3.40.50.300">
    <property type="entry name" value="P-loop containing nucleotide triphosphate hydrolases"/>
    <property type="match status" value="2"/>
</dbReference>
<keyword evidence="13" id="KW-1185">Reference proteome</keyword>
<feature type="domain" description="ABC transporter" evidence="11">
    <location>
        <begin position="253"/>
        <end position="499"/>
    </location>
</feature>
<accession>A0A7W9FQN0</accession>
<evidence type="ECO:0000313" key="12">
    <source>
        <dbReference type="EMBL" id="MBB5755080.1"/>
    </source>
</evidence>
<dbReference type="RefSeq" id="WP_183858515.1">
    <property type="nucleotide sequence ID" value="NZ_JACHOO010000013.1"/>
</dbReference>
<evidence type="ECO:0000256" key="10">
    <source>
        <dbReference type="ARBA" id="ARBA00023136"/>
    </source>
</evidence>
<name>A0A7W9FQN0_9HYPH</name>
<dbReference type="InterPro" id="IPR027417">
    <property type="entry name" value="P-loop_NTPase"/>
</dbReference>
<keyword evidence="9" id="KW-1278">Translocase</keyword>
<proteinExistence type="inferred from homology"/>
<keyword evidence="3" id="KW-0813">Transport</keyword>
<keyword evidence="6" id="KW-0677">Repeat</keyword>
<gene>
    <name evidence="12" type="ORF">GGQ63_004179</name>
</gene>
<dbReference type="EMBL" id="JACHOO010000013">
    <property type="protein sequence ID" value="MBB5755080.1"/>
    <property type="molecule type" value="Genomic_DNA"/>
</dbReference>
<comment type="similarity">
    <text evidence="2">Belongs to the ABC transporter superfamily.</text>
</comment>
<evidence type="ECO:0000259" key="11">
    <source>
        <dbReference type="PROSITE" id="PS50893"/>
    </source>
</evidence>
<keyword evidence="10" id="KW-0472">Membrane</keyword>
<dbReference type="FunFam" id="3.40.50.300:FF:000127">
    <property type="entry name" value="Ribose import ATP-binding protein RbsA"/>
    <property type="match status" value="1"/>
</dbReference>
<evidence type="ECO:0000256" key="7">
    <source>
        <dbReference type="ARBA" id="ARBA00022741"/>
    </source>
</evidence>
<evidence type="ECO:0000256" key="4">
    <source>
        <dbReference type="ARBA" id="ARBA00022475"/>
    </source>
</evidence>
<evidence type="ECO:0000256" key="3">
    <source>
        <dbReference type="ARBA" id="ARBA00022448"/>
    </source>
</evidence>
<feature type="domain" description="ABC transporter" evidence="11">
    <location>
        <begin position="9"/>
        <end position="245"/>
    </location>
</feature>
<protein>
    <submittedName>
        <fullName evidence="12">ABC-type sugar transport system ATPase subunit</fullName>
    </submittedName>
</protein>
<keyword evidence="5 12" id="KW-0762">Sugar transport</keyword>
<organism evidence="12 13">
    <name type="scientific">Prosthecomicrobium pneumaticum</name>
    <dbReference type="NCBI Taxonomy" id="81895"/>
    <lineage>
        <taxon>Bacteria</taxon>
        <taxon>Pseudomonadati</taxon>
        <taxon>Pseudomonadota</taxon>
        <taxon>Alphaproteobacteria</taxon>
        <taxon>Hyphomicrobiales</taxon>
        <taxon>Kaistiaceae</taxon>
        <taxon>Prosthecomicrobium</taxon>
    </lineage>
</organism>
<sequence length="507" mass="54535">MPVSDAPLWEVDAVSKAYPGVQANDRVSIRLMPGRIHGLLGENGSGKSTLIRLLSGVDRPDSGEIRLKGRPVSMANPTEARALGVATVFQEFSIVPSLTVAENVFLGRWPRRAFGLIDWETMNRRSRAVLAELDIELDPEAITATLSVAQQQLIEIAKAVAADAQLIILDEPTTALGLDEIAQLHTLLKRMRSQGHAILYVSHRLDEVTALVDEVTIMRGGRVVSAAGNTEVEVDAIVGAMIGGDVKEHYPKVRNATLEPVLEVVGLASANGARDVSFTLHKGEVLGLGGVLGSGRTEIARALFGLDRIVGGEVRVGGRRLRARGPADAIAAGLAFVTENRKTDGLFFNLNGRANISSASLRRFSRLGFLDLKREERDASQLAQLLELSRGAEEKSVQHLSGGNQQKVVLARWLLSETRVLILDEPTQGIDVGAKLAVYRLINRLTAEGCAILLISSDHDELLAMSDRVAVVRHGSIADIRPPQQLSHADLVRAATGDAISEGRKVA</sequence>
<dbReference type="CDD" id="cd03215">
    <property type="entry name" value="ABC_Carb_Monos_II"/>
    <property type="match status" value="1"/>
</dbReference>
<dbReference type="Pfam" id="PF00005">
    <property type="entry name" value="ABC_tran"/>
    <property type="match status" value="2"/>
</dbReference>
<keyword evidence="7" id="KW-0547">Nucleotide-binding</keyword>
<dbReference type="InterPro" id="IPR003439">
    <property type="entry name" value="ABC_transporter-like_ATP-bd"/>
</dbReference>
<evidence type="ECO:0000256" key="9">
    <source>
        <dbReference type="ARBA" id="ARBA00022967"/>
    </source>
</evidence>
<dbReference type="PANTHER" id="PTHR43790:SF9">
    <property type="entry name" value="GALACTOFURANOSE TRANSPORTER ATP-BINDING PROTEIN YTFR"/>
    <property type="match status" value="1"/>
</dbReference>